<dbReference type="EMBL" id="HBUF01343229">
    <property type="protein sequence ID" value="CAG6706401.1"/>
    <property type="molecule type" value="Transcribed_RNA"/>
</dbReference>
<sequence length="133" mass="15167">MVKVIDTKLAAMVYPATAMLPSLTLLCTIHGDQQVLIATIVEYSYAHFRADFRPLFSTKQQFSQFTFHSFFTDFQFFTLFKCSLCGFGLVSSGSREIGFIADTLKCNFRQEIPSKSKFEHQSRNNGGRPRRVC</sequence>
<name>A0A8D8UFX4_9HEMI</name>
<evidence type="ECO:0000313" key="1">
    <source>
        <dbReference type="EMBL" id="CAG6706401.1"/>
    </source>
</evidence>
<accession>A0A8D8UFX4</accession>
<reference evidence="1" key="1">
    <citation type="submission" date="2021-05" db="EMBL/GenBank/DDBJ databases">
        <authorList>
            <person name="Alioto T."/>
            <person name="Alioto T."/>
            <person name="Gomez Garrido J."/>
        </authorList>
    </citation>
    <scope>NUCLEOTIDE SEQUENCE</scope>
</reference>
<dbReference type="EMBL" id="HBUF01343231">
    <property type="protein sequence ID" value="CAG6706403.1"/>
    <property type="molecule type" value="Transcribed_RNA"/>
</dbReference>
<dbReference type="AlphaFoldDB" id="A0A8D8UFX4"/>
<proteinExistence type="predicted"/>
<organism evidence="1">
    <name type="scientific">Cacopsylla melanoneura</name>
    <dbReference type="NCBI Taxonomy" id="428564"/>
    <lineage>
        <taxon>Eukaryota</taxon>
        <taxon>Metazoa</taxon>
        <taxon>Ecdysozoa</taxon>
        <taxon>Arthropoda</taxon>
        <taxon>Hexapoda</taxon>
        <taxon>Insecta</taxon>
        <taxon>Pterygota</taxon>
        <taxon>Neoptera</taxon>
        <taxon>Paraneoptera</taxon>
        <taxon>Hemiptera</taxon>
        <taxon>Sternorrhyncha</taxon>
        <taxon>Psylloidea</taxon>
        <taxon>Psyllidae</taxon>
        <taxon>Psyllinae</taxon>
        <taxon>Cacopsylla</taxon>
    </lineage>
</organism>
<protein>
    <submittedName>
        <fullName evidence="1">Uncharacterized protein</fullName>
    </submittedName>
</protein>